<dbReference type="InterPro" id="IPR036388">
    <property type="entry name" value="WH-like_DNA-bd_sf"/>
</dbReference>
<dbReference type="Gene3D" id="6.10.250.690">
    <property type="match status" value="1"/>
</dbReference>
<dbReference type="Pfam" id="PF00486">
    <property type="entry name" value="Trans_reg_C"/>
    <property type="match status" value="1"/>
</dbReference>
<evidence type="ECO:0000256" key="5">
    <source>
        <dbReference type="ARBA" id="ARBA00023163"/>
    </source>
</evidence>
<reference evidence="10 11" key="1">
    <citation type="submission" date="2020-08" db="EMBL/GenBank/DDBJ databases">
        <title>Genomic Encyclopedia of Type Strains, Phase IV (KMG-IV): sequencing the most valuable type-strain genomes for metagenomic binning, comparative biology and taxonomic classification.</title>
        <authorList>
            <person name="Goeker M."/>
        </authorList>
    </citation>
    <scope>NUCLEOTIDE SEQUENCE [LARGE SCALE GENOMIC DNA]</scope>
    <source>
        <strain evidence="10 11">DSM 25620</strain>
    </source>
</reference>
<organism evidence="10 11">
    <name type="scientific">Pseudochrobactrum saccharolyticum</name>
    <dbReference type="NCBI Taxonomy" id="354352"/>
    <lineage>
        <taxon>Bacteria</taxon>
        <taxon>Pseudomonadati</taxon>
        <taxon>Pseudomonadota</taxon>
        <taxon>Alphaproteobacteria</taxon>
        <taxon>Hyphomicrobiales</taxon>
        <taxon>Brucellaceae</taxon>
        <taxon>Pseudochrobactrum</taxon>
    </lineage>
</organism>
<dbReference type="EMBL" id="JACHIL010000003">
    <property type="protein sequence ID" value="MBB5091482.1"/>
    <property type="molecule type" value="Genomic_DNA"/>
</dbReference>
<dbReference type="CDD" id="cd00383">
    <property type="entry name" value="trans_reg_C"/>
    <property type="match status" value="1"/>
</dbReference>
<evidence type="ECO:0000256" key="2">
    <source>
        <dbReference type="ARBA" id="ARBA00023012"/>
    </source>
</evidence>
<evidence type="ECO:0000256" key="7">
    <source>
        <dbReference type="PROSITE-ProRule" id="PRU01091"/>
    </source>
</evidence>
<dbReference type="FunFam" id="3.40.50.2300:FF:000002">
    <property type="entry name" value="DNA-binding response regulator PhoP"/>
    <property type="match status" value="1"/>
</dbReference>
<name>A0A7W8AJH6_9HYPH</name>
<evidence type="ECO:0000256" key="3">
    <source>
        <dbReference type="ARBA" id="ARBA00023015"/>
    </source>
</evidence>
<feature type="domain" description="OmpR/PhoB-type" evidence="9">
    <location>
        <begin position="124"/>
        <end position="220"/>
    </location>
</feature>
<comment type="caution">
    <text evidence="10">The sequence shown here is derived from an EMBL/GenBank/DDBJ whole genome shotgun (WGS) entry which is preliminary data.</text>
</comment>
<keyword evidence="1 6" id="KW-0597">Phosphoprotein</keyword>
<dbReference type="GO" id="GO:0000976">
    <property type="term" value="F:transcription cis-regulatory region binding"/>
    <property type="evidence" value="ECO:0007669"/>
    <property type="project" value="TreeGrafter"/>
</dbReference>
<dbReference type="PROSITE" id="PS51755">
    <property type="entry name" value="OMPR_PHOB"/>
    <property type="match status" value="1"/>
</dbReference>
<dbReference type="InterPro" id="IPR001789">
    <property type="entry name" value="Sig_transdc_resp-reg_receiver"/>
</dbReference>
<proteinExistence type="predicted"/>
<evidence type="ECO:0000256" key="6">
    <source>
        <dbReference type="PROSITE-ProRule" id="PRU00169"/>
    </source>
</evidence>
<evidence type="ECO:0000259" key="9">
    <source>
        <dbReference type="PROSITE" id="PS51755"/>
    </source>
</evidence>
<dbReference type="Gene3D" id="3.40.50.2300">
    <property type="match status" value="1"/>
</dbReference>
<feature type="modified residue" description="4-aspartylphosphate" evidence="6">
    <location>
        <position position="51"/>
    </location>
</feature>
<evidence type="ECO:0000256" key="4">
    <source>
        <dbReference type="ARBA" id="ARBA00023125"/>
    </source>
</evidence>
<sequence>MRILLVEDTTDVGEAISQRLQKTGHLIDWQTDGAVAAEILGFTEYDLVILDVMLPGMNGFEILKHIRKTGNMTPVLILTARSEVEDRVGALDIGADDYLVKPFDFRELEARIRVLLRRKNGGATNLITCGDLILDRQSRSVSVGTKEIQLKRREIAILELLLSRPGRLFSKGELMDHLYGFDEEVNSNAVELYISRLRKKIEGARVRIITQRGIGYQMVADNGT</sequence>
<evidence type="ECO:0000259" key="8">
    <source>
        <dbReference type="PROSITE" id="PS50110"/>
    </source>
</evidence>
<dbReference type="Proteomes" id="UP000531231">
    <property type="component" value="Unassembled WGS sequence"/>
</dbReference>
<evidence type="ECO:0000313" key="10">
    <source>
        <dbReference type="EMBL" id="MBB5091482.1"/>
    </source>
</evidence>
<dbReference type="SMART" id="SM00862">
    <property type="entry name" value="Trans_reg_C"/>
    <property type="match status" value="1"/>
</dbReference>
<keyword evidence="4 7" id="KW-0238">DNA-binding</keyword>
<protein>
    <submittedName>
        <fullName evidence="10">Two-component system response regulator TctD</fullName>
    </submittedName>
</protein>
<gene>
    <name evidence="10" type="ORF">HNQ68_002023</name>
</gene>
<keyword evidence="2" id="KW-0902">Two-component regulatory system</keyword>
<feature type="DNA-binding region" description="OmpR/PhoB-type" evidence="7">
    <location>
        <begin position="124"/>
        <end position="220"/>
    </location>
</feature>
<dbReference type="AlphaFoldDB" id="A0A7W8AJH6"/>
<dbReference type="GO" id="GO:0032993">
    <property type="term" value="C:protein-DNA complex"/>
    <property type="evidence" value="ECO:0007669"/>
    <property type="project" value="TreeGrafter"/>
</dbReference>
<keyword evidence="3" id="KW-0805">Transcription regulation</keyword>
<dbReference type="Pfam" id="PF00072">
    <property type="entry name" value="Response_reg"/>
    <property type="match status" value="1"/>
</dbReference>
<keyword evidence="11" id="KW-1185">Reference proteome</keyword>
<keyword evidence="5" id="KW-0804">Transcription</keyword>
<evidence type="ECO:0000256" key="1">
    <source>
        <dbReference type="ARBA" id="ARBA00022553"/>
    </source>
</evidence>
<dbReference type="Gene3D" id="1.10.10.10">
    <property type="entry name" value="Winged helix-like DNA-binding domain superfamily/Winged helix DNA-binding domain"/>
    <property type="match status" value="1"/>
</dbReference>
<dbReference type="InterPro" id="IPR039420">
    <property type="entry name" value="WalR-like"/>
</dbReference>
<feature type="domain" description="Response regulatory" evidence="8">
    <location>
        <begin position="2"/>
        <end position="116"/>
    </location>
</feature>
<dbReference type="InterPro" id="IPR001867">
    <property type="entry name" value="OmpR/PhoB-type_DNA-bd"/>
</dbReference>
<dbReference type="SUPFAM" id="SSF52172">
    <property type="entry name" value="CheY-like"/>
    <property type="match status" value="1"/>
</dbReference>
<dbReference type="PANTHER" id="PTHR48111">
    <property type="entry name" value="REGULATOR OF RPOS"/>
    <property type="match status" value="1"/>
</dbReference>
<dbReference type="RefSeq" id="WP_151159535.1">
    <property type="nucleotide sequence ID" value="NZ_JACHIL010000003.1"/>
</dbReference>
<dbReference type="PANTHER" id="PTHR48111:SF67">
    <property type="entry name" value="TRANSCRIPTIONAL REGULATORY PROTEIN TCTD"/>
    <property type="match status" value="1"/>
</dbReference>
<dbReference type="GO" id="GO:0000156">
    <property type="term" value="F:phosphorelay response regulator activity"/>
    <property type="evidence" value="ECO:0007669"/>
    <property type="project" value="TreeGrafter"/>
</dbReference>
<evidence type="ECO:0000313" key="11">
    <source>
        <dbReference type="Proteomes" id="UP000531231"/>
    </source>
</evidence>
<dbReference type="GO" id="GO:0005829">
    <property type="term" value="C:cytosol"/>
    <property type="evidence" value="ECO:0007669"/>
    <property type="project" value="TreeGrafter"/>
</dbReference>
<accession>A0A7W8AJH6</accession>
<dbReference type="InterPro" id="IPR011006">
    <property type="entry name" value="CheY-like_superfamily"/>
</dbReference>
<dbReference type="SMART" id="SM00448">
    <property type="entry name" value="REC"/>
    <property type="match status" value="1"/>
</dbReference>
<dbReference type="PROSITE" id="PS50110">
    <property type="entry name" value="RESPONSE_REGULATORY"/>
    <property type="match status" value="1"/>
</dbReference>
<dbReference type="GO" id="GO:0006355">
    <property type="term" value="P:regulation of DNA-templated transcription"/>
    <property type="evidence" value="ECO:0007669"/>
    <property type="project" value="InterPro"/>
</dbReference>